<dbReference type="InterPro" id="IPR001584">
    <property type="entry name" value="Integrase_cat-core"/>
</dbReference>
<gene>
    <name evidence="8" type="ORF">SeLEV6574_g04730</name>
</gene>
<keyword evidence="8" id="KW-0808">Transferase</keyword>
<dbReference type="GO" id="GO:0003676">
    <property type="term" value="F:nucleic acid binding"/>
    <property type="evidence" value="ECO:0007669"/>
    <property type="project" value="InterPro"/>
</dbReference>
<proteinExistence type="predicted"/>
<evidence type="ECO:0000256" key="3">
    <source>
        <dbReference type="ARBA" id="ARBA00022801"/>
    </source>
</evidence>
<organism evidence="8 9">
    <name type="scientific">Synchytrium endobioticum</name>
    <dbReference type="NCBI Taxonomy" id="286115"/>
    <lineage>
        <taxon>Eukaryota</taxon>
        <taxon>Fungi</taxon>
        <taxon>Fungi incertae sedis</taxon>
        <taxon>Chytridiomycota</taxon>
        <taxon>Chytridiomycota incertae sedis</taxon>
        <taxon>Chytridiomycetes</taxon>
        <taxon>Synchytriales</taxon>
        <taxon>Synchytriaceae</taxon>
        <taxon>Synchytrium</taxon>
    </lineage>
</organism>
<dbReference type="Pfam" id="PF25597">
    <property type="entry name" value="SH3_retrovirus"/>
    <property type="match status" value="1"/>
</dbReference>
<keyword evidence="8" id="KW-0239">DNA-directed DNA polymerase</keyword>
<dbReference type="EMBL" id="QEAM01000199">
    <property type="protein sequence ID" value="TPX44064.1"/>
    <property type="molecule type" value="Genomic_DNA"/>
</dbReference>
<sequence length="1531" mass="172968">MTNTNSTNNAQKDDTQDPFARFTIANTLAFMTGPSMGVQLKVCLPKLPTDGSDYESWRATAVEAMEANRLHWYINPDMCEVISSINPSDCTPEVFKKWHVHRENMLVLKRLLSDSVTTEVRRAISDDPALKTSYDLWEKIKGLCVINASHTKHKIYSQWVNLEFKTFKSLEAYKAAENQAVNRMKASGFDAMVTDEARINKIVSTLASTPHKEAIEASLLTAAKTLVQAWEILTRFENLKGSDALFGTMAKKALTEQALSRTTTSFHAKVGEPSVTSLKRKYKPNHARRGNSYKQGCEYCKNRGHKWNNHLPDECTRKQLVCRKCPYLGNHTTAQCKKQDRGKAPAKQPAPSRQNVHQVEIGDFDQDLLEALENEGTIDKAKMLYTFMTEITHMNENTHQKPPSDTSNADTTGPIGHKANIALIDSGSQATILNNKAVFNCIYPCSVAVTTMTGSHDHLIKGSGPVTFSLNGRVTIHLPKAFYAPSAHTNIIAFTDIDAQYKTSLHSHMMLLQKAPNDNPIRIAFHEKPFHVRFEEIVQIHRIQVHELIHQRLGHIAPTTVRRMVNSEAVMEAKQIAEELTTQTTQTPCTACVVAKSIRKPFSETGDTSYNLLERLDIDIIGPMSPTSLSHRYCLVVVDHCSRKSSVSLLTTRNEAFYYILLTMFNMMQWHPERRVRVIRIDNAGEFRSKAFKNFCDANGMEVQYSIPYEHETNGVAEAFAKKVTYVARTLLTASQLPLEAWAHAFLHANSLVSLWPHSALQYKTPYETFFGSVPSINHIRTFGCSVYVLVPPELRTKLGPRAKPYIYIGYQSRSVVKILNPSTGRQSTARLQHCTFDESDFPSLQCELNTDEHTTEDRYDAKTSDDHITNLLQQRVNVLKDNSLILQQNIPAKRAIIDEETANKKVQLPKPGRILIQSEIDTDTPHDGNVIKPPSTVKRILNTKKTVTANSQTRLHPKTISPEEFFPDIQDVDKAGAPYAPKAFKVQELPRTRSGVQQTNLNLTDIQELGIDDPLSYETSVQNETTPKTIKEAKNLPNWENWKQAVQAEYDSLHKRGVFSTVMKLPQGKSLIGNRLIFTIKTNPVKRYKVRLVAQGYSQRYGSDYTDTYSPVLDTATYRYLLGIAASQNWQTHALDVQTAYLYGDLNEDIYMKVPEGILIPENLQRPCVKVLKSLYGLKQSGRQWFTKYAETLKSAQYRNCIECPSVFLKNTKEGPVITSIYVDDTNVMGPPKAVSLTKQFLKSHFEMKDFGDVSSCIGIQFVHFEDGTFIYQGKLIERILQTMNLTNTKRANVPLEVRSLDASKDVYAPLRAGEAMYPYTESYRSCVGMLSYLANTTRPDISFAVNLMSRFCNKPTQRHYSGLKQIYAGYRSDTATNKSQTGYVFLLNGTAFHWRSVKQIITATSAFEAELIALYDATRDVQWLVNFTRFIENTLNLSLITLPISVYEDNEAAYKQLQSGYIRSNTNKHIDPKMYRTHDLVKSKQIEVKPVPGAENPADILTKTLPPIHHAKFRQMMGLRSLASLSRSV</sequence>
<evidence type="ECO:0000256" key="4">
    <source>
        <dbReference type="ARBA" id="ARBA00048173"/>
    </source>
</evidence>
<dbReference type="PROSITE" id="PS50994">
    <property type="entry name" value="INTEGRASE"/>
    <property type="match status" value="1"/>
</dbReference>
<dbReference type="PANTHER" id="PTHR42648">
    <property type="entry name" value="TRANSPOSASE, PUTATIVE-RELATED"/>
    <property type="match status" value="1"/>
</dbReference>
<name>A0A507CXZ7_9FUNG</name>
<keyword evidence="3" id="KW-0378">Hydrolase</keyword>
<dbReference type="GO" id="GO:0016787">
    <property type="term" value="F:hydrolase activity"/>
    <property type="evidence" value="ECO:0007669"/>
    <property type="project" value="UniProtKB-KW"/>
</dbReference>
<dbReference type="InterPro" id="IPR012337">
    <property type="entry name" value="RNaseH-like_sf"/>
</dbReference>
<dbReference type="OrthoDB" id="3344688at2759"/>
<dbReference type="InterPro" id="IPR057670">
    <property type="entry name" value="SH3_retrovirus"/>
</dbReference>
<dbReference type="GO" id="GO:0003887">
    <property type="term" value="F:DNA-directed DNA polymerase activity"/>
    <property type="evidence" value="ECO:0007669"/>
    <property type="project" value="UniProtKB-KW"/>
</dbReference>
<reference evidence="8 9" key="1">
    <citation type="journal article" date="2019" name="Sci. Rep.">
        <title>Comparative genomics of chytrid fungi reveal insights into the obligate biotrophic and pathogenic lifestyle of Synchytrium endobioticum.</title>
        <authorList>
            <person name="van de Vossenberg B.T.L.H."/>
            <person name="Warris S."/>
            <person name="Nguyen H.D.T."/>
            <person name="van Gent-Pelzer M.P.E."/>
            <person name="Joly D.L."/>
            <person name="van de Geest H.C."/>
            <person name="Bonants P.J.M."/>
            <person name="Smith D.S."/>
            <person name="Levesque C.A."/>
            <person name="van der Lee T.A.J."/>
        </authorList>
    </citation>
    <scope>NUCLEOTIDE SEQUENCE [LARGE SCALE GENOMIC DNA]</scope>
    <source>
        <strain evidence="8 9">LEV6574</strain>
    </source>
</reference>
<dbReference type="GO" id="GO:0032196">
    <property type="term" value="P:transposition"/>
    <property type="evidence" value="ECO:0007669"/>
    <property type="project" value="UniProtKB-KW"/>
</dbReference>
<comment type="catalytic activity">
    <reaction evidence="4">
        <text>DNA(n) + a 2'-deoxyribonucleoside 5'-triphosphate = DNA(n+1) + diphosphate</text>
        <dbReference type="Rhea" id="RHEA:22508"/>
        <dbReference type="Rhea" id="RHEA-COMP:17339"/>
        <dbReference type="Rhea" id="RHEA-COMP:17340"/>
        <dbReference type="ChEBI" id="CHEBI:33019"/>
        <dbReference type="ChEBI" id="CHEBI:61560"/>
        <dbReference type="ChEBI" id="CHEBI:173112"/>
        <dbReference type="EC" id="2.7.7.49"/>
    </reaction>
</comment>
<dbReference type="InterPro" id="IPR013103">
    <property type="entry name" value="RVT_2"/>
</dbReference>
<dbReference type="Proteomes" id="UP000320475">
    <property type="component" value="Unassembled WGS sequence"/>
</dbReference>
<dbReference type="Gene3D" id="3.30.420.10">
    <property type="entry name" value="Ribonuclease H-like superfamily/Ribonuclease H"/>
    <property type="match status" value="1"/>
</dbReference>
<evidence type="ECO:0000313" key="9">
    <source>
        <dbReference type="Proteomes" id="UP000320475"/>
    </source>
</evidence>
<keyword evidence="1" id="KW-0815">Transposition</keyword>
<dbReference type="GO" id="GO:0005634">
    <property type="term" value="C:nucleus"/>
    <property type="evidence" value="ECO:0007669"/>
    <property type="project" value="UniProtKB-ARBA"/>
</dbReference>
<dbReference type="VEuPathDB" id="FungiDB:SeMB42_g01046"/>
<dbReference type="SUPFAM" id="SSF56672">
    <property type="entry name" value="DNA/RNA polymerases"/>
    <property type="match status" value="1"/>
</dbReference>
<dbReference type="GO" id="GO:0015074">
    <property type="term" value="P:DNA integration"/>
    <property type="evidence" value="ECO:0007669"/>
    <property type="project" value="InterPro"/>
</dbReference>
<comment type="catalytic activity">
    <reaction evidence="5">
        <text>DNA(n) + a 2'-deoxyribonucleoside 5'-triphosphate = DNA(n+1) + diphosphate</text>
        <dbReference type="Rhea" id="RHEA:22508"/>
        <dbReference type="Rhea" id="RHEA-COMP:17339"/>
        <dbReference type="Rhea" id="RHEA-COMP:17340"/>
        <dbReference type="ChEBI" id="CHEBI:33019"/>
        <dbReference type="ChEBI" id="CHEBI:61560"/>
        <dbReference type="ChEBI" id="CHEBI:173112"/>
        <dbReference type="EC" id="2.7.7.7"/>
    </reaction>
</comment>
<evidence type="ECO:0000256" key="1">
    <source>
        <dbReference type="ARBA" id="ARBA00022578"/>
    </source>
</evidence>
<feature type="region of interest" description="Disordered" evidence="6">
    <location>
        <begin position="333"/>
        <end position="355"/>
    </location>
</feature>
<dbReference type="VEuPathDB" id="FungiDB:SeMB42_g04024"/>
<dbReference type="GO" id="GO:0046872">
    <property type="term" value="F:metal ion binding"/>
    <property type="evidence" value="ECO:0007669"/>
    <property type="project" value="UniProtKB-KW"/>
</dbReference>
<keyword evidence="8" id="KW-0548">Nucleotidyltransferase</keyword>
<dbReference type="PANTHER" id="PTHR42648:SF25">
    <property type="entry name" value="RNA-DIRECTED DNA POLYMERASE"/>
    <property type="match status" value="1"/>
</dbReference>
<dbReference type="InterPro" id="IPR043502">
    <property type="entry name" value="DNA/RNA_pol_sf"/>
</dbReference>
<evidence type="ECO:0000256" key="6">
    <source>
        <dbReference type="SAM" id="MobiDB-lite"/>
    </source>
</evidence>
<dbReference type="SUPFAM" id="SSF53098">
    <property type="entry name" value="Ribonuclease H-like"/>
    <property type="match status" value="1"/>
</dbReference>
<evidence type="ECO:0000313" key="8">
    <source>
        <dbReference type="EMBL" id="TPX44064.1"/>
    </source>
</evidence>
<accession>A0A507CXZ7</accession>
<dbReference type="InterPro" id="IPR039537">
    <property type="entry name" value="Retrotran_Ty1/copia-like"/>
</dbReference>
<dbReference type="Pfam" id="PF07727">
    <property type="entry name" value="RVT_2"/>
    <property type="match status" value="1"/>
</dbReference>
<evidence type="ECO:0000259" key="7">
    <source>
        <dbReference type="PROSITE" id="PS50994"/>
    </source>
</evidence>
<dbReference type="InterPro" id="IPR036397">
    <property type="entry name" value="RNaseH_sf"/>
</dbReference>
<evidence type="ECO:0000256" key="5">
    <source>
        <dbReference type="ARBA" id="ARBA00049244"/>
    </source>
</evidence>
<dbReference type="GO" id="GO:0003964">
    <property type="term" value="F:RNA-directed DNA polymerase activity"/>
    <property type="evidence" value="ECO:0007669"/>
    <property type="project" value="UniProtKB-EC"/>
</dbReference>
<keyword evidence="2" id="KW-0479">Metal-binding</keyword>
<feature type="domain" description="Integrase catalytic" evidence="7">
    <location>
        <begin position="597"/>
        <end position="774"/>
    </location>
</feature>
<dbReference type="CDD" id="cd09272">
    <property type="entry name" value="RNase_HI_RT_Ty1"/>
    <property type="match status" value="1"/>
</dbReference>
<evidence type="ECO:0000256" key="2">
    <source>
        <dbReference type="ARBA" id="ARBA00022723"/>
    </source>
</evidence>
<comment type="caution">
    <text evidence="8">The sequence shown here is derived from an EMBL/GenBank/DDBJ whole genome shotgun (WGS) entry which is preliminary data.</text>
</comment>
<protein>
    <submittedName>
        <fullName evidence="8">DNA-directed DNA polymerase</fullName>
    </submittedName>
</protein>
<dbReference type="Pfam" id="PF00665">
    <property type="entry name" value="rve"/>
    <property type="match status" value="1"/>
</dbReference>